<accession>A0A238YVM0</accession>
<sequence>MAQPTSTPQHTDPATKNKEKKNEETVKDRPDGKKKTTQKG</sequence>
<name>A0A238YVM0_9BACT</name>
<proteinExistence type="predicted"/>
<feature type="compositionally biased region" description="Polar residues" evidence="1">
    <location>
        <begin position="1"/>
        <end position="12"/>
    </location>
</feature>
<evidence type="ECO:0000313" key="3">
    <source>
        <dbReference type="Proteomes" id="UP000198310"/>
    </source>
</evidence>
<keyword evidence="3" id="KW-1185">Reference proteome</keyword>
<protein>
    <submittedName>
        <fullName evidence="2">Uncharacterized protein</fullName>
    </submittedName>
</protein>
<evidence type="ECO:0000313" key="2">
    <source>
        <dbReference type="EMBL" id="SNR75336.1"/>
    </source>
</evidence>
<dbReference type="AlphaFoldDB" id="A0A238YVM0"/>
<feature type="compositionally biased region" description="Basic and acidic residues" evidence="1">
    <location>
        <begin position="13"/>
        <end position="34"/>
    </location>
</feature>
<feature type="region of interest" description="Disordered" evidence="1">
    <location>
        <begin position="1"/>
        <end position="40"/>
    </location>
</feature>
<reference evidence="3" key="1">
    <citation type="submission" date="2017-06" db="EMBL/GenBank/DDBJ databases">
        <authorList>
            <person name="Varghese N."/>
            <person name="Submissions S."/>
        </authorList>
    </citation>
    <scope>NUCLEOTIDE SEQUENCE [LARGE SCALE GENOMIC DNA]</scope>
    <source>
        <strain evidence="3">DSM 28041</strain>
    </source>
</reference>
<organism evidence="2 3">
    <name type="scientific">Hymenobacter mucosus</name>
    <dbReference type="NCBI Taxonomy" id="1411120"/>
    <lineage>
        <taxon>Bacteria</taxon>
        <taxon>Pseudomonadati</taxon>
        <taxon>Bacteroidota</taxon>
        <taxon>Cytophagia</taxon>
        <taxon>Cytophagales</taxon>
        <taxon>Hymenobacteraceae</taxon>
        <taxon>Hymenobacter</taxon>
    </lineage>
</organism>
<dbReference type="Proteomes" id="UP000198310">
    <property type="component" value="Unassembled WGS sequence"/>
</dbReference>
<gene>
    <name evidence="2" type="ORF">SAMN06269173_106139</name>
</gene>
<dbReference type="RefSeq" id="WP_262489933.1">
    <property type="nucleotide sequence ID" value="NZ_FZNS01000006.1"/>
</dbReference>
<dbReference type="EMBL" id="FZNS01000006">
    <property type="protein sequence ID" value="SNR75336.1"/>
    <property type="molecule type" value="Genomic_DNA"/>
</dbReference>
<evidence type="ECO:0000256" key="1">
    <source>
        <dbReference type="SAM" id="MobiDB-lite"/>
    </source>
</evidence>